<accession>W9X4V4</accession>
<dbReference type="RefSeq" id="XP_007740745.1">
    <property type="nucleotide sequence ID" value="XM_007742555.1"/>
</dbReference>
<dbReference type="AlphaFoldDB" id="W9X4V4"/>
<dbReference type="GeneID" id="19186672"/>
<gene>
    <name evidence="2" type="ORF">A1O5_01939</name>
</gene>
<feature type="compositionally biased region" description="Gly residues" evidence="1">
    <location>
        <begin position="114"/>
        <end position="127"/>
    </location>
</feature>
<dbReference type="STRING" id="1182543.W9X4V4"/>
<feature type="region of interest" description="Disordered" evidence="1">
    <location>
        <begin position="95"/>
        <end position="167"/>
    </location>
</feature>
<feature type="compositionally biased region" description="Low complexity" evidence="1">
    <location>
        <begin position="471"/>
        <end position="491"/>
    </location>
</feature>
<dbReference type="EMBL" id="AMGX01000002">
    <property type="protein sequence ID" value="EXJ75243.1"/>
    <property type="molecule type" value="Genomic_DNA"/>
</dbReference>
<sequence length="521" mass="51139">MPLAASYSYAPLSTESEAASNIPQFATNNPLIAPAPESSRSVVPAGTPAIATAPTPSASPASAASTAAVYSSVDYTSTVVVTKKTPVPVVVPPTTSIDINFNFPSQSPTPPPSSGGGGSNNGNGNSGGNTPAPGGSNNAPAPPATSNGAGSFPSISSQGPTGGSLIVEAPTTTKIGNIIASIINSPFATASPTGHASGAVPLTTTVDGVSIVVQPSSVVIGGQTVAIPNLVPTTVQASGAVFTVEPSKIIAPSATITIQLQHDQIVTPVPTATITTAVGDLTLTVGPTVAIISGTTYRIGEGAPATTVVVDGTRISIGSAGVGLPSTTVAPGGATNSPFVVYTVQGLTFSVDATEAIVGGTTYRIGSNASPFTTTIGPQHVSVSFGPSGVGLAGTTLTPTSPFVVYTVEGLTFSVDGTEAVISGTTYRIGSNAPQVMTTIGSGHVSVSFGPGGVGLESTTIVPTTASSHISQTAKTGSKSTSATASPTQSVSVANEASSQVRGPIVLRCCLFVLSLGWLVL</sequence>
<proteinExistence type="predicted"/>
<name>W9X4V4_9EURO</name>
<evidence type="ECO:0000256" key="1">
    <source>
        <dbReference type="SAM" id="MobiDB-lite"/>
    </source>
</evidence>
<evidence type="ECO:0000313" key="2">
    <source>
        <dbReference type="EMBL" id="EXJ75243.1"/>
    </source>
</evidence>
<protein>
    <submittedName>
        <fullName evidence="2">Uncharacterized protein</fullName>
    </submittedName>
</protein>
<dbReference type="eggNOG" id="ENOG502SNDG">
    <property type="taxonomic scope" value="Eukaryota"/>
</dbReference>
<organism evidence="2 3">
    <name type="scientific">Cladophialophora psammophila CBS 110553</name>
    <dbReference type="NCBI Taxonomy" id="1182543"/>
    <lineage>
        <taxon>Eukaryota</taxon>
        <taxon>Fungi</taxon>
        <taxon>Dikarya</taxon>
        <taxon>Ascomycota</taxon>
        <taxon>Pezizomycotina</taxon>
        <taxon>Eurotiomycetes</taxon>
        <taxon>Chaetothyriomycetidae</taxon>
        <taxon>Chaetothyriales</taxon>
        <taxon>Herpotrichiellaceae</taxon>
        <taxon>Cladophialophora</taxon>
    </lineage>
</organism>
<feature type="compositionally biased region" description="Low complexity" evidence="1">
    <location>
        <begin position="128"/>
        <end position="151"/>
    </location>
</feature>
<comment type="caution">
    <text evidence="2">The sequence shown here is derived from an EMBL/GenBank/DDBJ whole genome shotgun (WGS) entry which is preliminary data.</text>
</comment>
<dbReference type="HOGENOM" id="CLU_019097_0_0_1"/>
<reference evidence="2 3" key="1">
    <citation type="submission" date="2013-03" db="EMBL/GenBank/DDBJ databases">
        <title>The Genome Sequence of Cladophialophora psammophila CBS 110553.</title>
        <authorList>
            <consortium name="The Broad Institute Genomics Platform"/>
            <person name="Cuomo C."/>
            <person name="de Hoog S."/>
            <person name="Gorbushina A."/>
            <person name="Walker B."/>
            <person name="Young S.K."/>
            <person name="Zeng Q."/>
            <person name="Gargeya S."/>
            <person name="Fitzgerald M."/>
            <person name="Haas B."/>
            <person name="Abouelleil A."/>
            <person name="Allen A.W."/>
            <person name="Alvarado L."/>
            <person name="Arachchi H.M."/>
            <person name="Berlin A.M."/>
            <person name="Chapman S.B."/>
            <person name="Gainer-Dewar J."/>
            <person name="Goldberg J."/>
            <person name="Griggs A."/>
            <person name="Gujja S."/>
            <person name="Hansen M."/>
            <person name="Howarth C."/>
            <person name="Imamovic A."/>
            <person name="Ireland A."/>
            <person name="Larimer J."/>
            <person name="McCowan C."/>
            <person name="Murphy C."/>
            <person name="Pearson M."/>
            <person name="Poon T.W."/>
            <person name="Priest M."/>
            <person name="Roberts A."/>
            <person name="Saif S."/>
            <person name="Shea T."/>
            <person name="Sisk P."/>
            <person name="Sykes S."/>
            <person name="Wortman J."/>
            <person name="Nusbaum C."/>
            <person name="Birren B."/>
        </authorList>
    </citation>
    <scope>NUCLEOTIDE SEQUENCE [LARGE SCALE GENOMIC DNA]</scope>
    <source>
        <strain evidence="2 3">CBS 110553</strain>
    </source>
</reference>
<dbReference type="Proteomes" id="UP000019471">
    <property type="component" value="Unassembled WGS sequence"/>
</dbReference>
<keyword evidence="3" id="KW-1185">Reference proteome</keyword>
<feature type="region of interest" description="Disordered" evidence="1">
    <location>
        <begin position="467"/>
        <end position="491"/>
    </location>
</feature>
<evidence type="ECO:0000313" key="3">
    <source>
        <dbReference type="Proteomes" id="UP000019471"/>
    </source>
</evidence>
<dbReference type="OrthoDB" id="5420777at2759"/>